<accession>A0AB36JBX3</accession>
<name>A0AB36JBX3_9BACL</name>
<proteinExistence type="predicted"/>
<organism evidence="1 2">
    <name type="scientific">Paenibacillus odorifer</name>
    <dbReference type="NCBI Taxonomy" id="189426"/>
    <lineage>
        <taxon>Bacteria</taxon>
        <taxon>Bacillati</taxon>
        <taxon>Bacillota</taxon>
        <taxon>Bacilli</taxon>
        <taxon>Bacillales</taxon>
        <taxon>Paenibacillaceae</taxon>
        <taxon>Paenibacillus</taxon>
    </lineage>
</organism>
<comment type="caution">
    <text evidence="1">The sequence shown here is derived from an EMBL/GenBank/DDBJ whole genome shotgun (WGS) entry which is preliminary data.</text>
</comment>
<reference evidence="1 2" key="1">
    <citation type="submission" date="2016-10" db="EMBL/GenBank/DDBJ databases">
        <title>Paenibacillus species isolates.</title>
        <authorList>
            <person name="Beno S.M."/>
        </authorList>
    </citation>
    <scope>NUCLEOTIDE SEQUENCE [LARGE SCALE GENOMIC DNA]</scope>
    <source>
        <strain evidence="1 2">FSL H7-0918</strain>
    </source>
</reference>
<protein>
    <submittedName>
        <fullName evidence="1">Uncharacterized protein</fullName>
    </submittedName>
</protein>
<evidence type="ECO:0000313" key="2">
    <source>
        <dbReference type="Proteomes" id="UP000187323"/>
    </source>
</evidence>
<evidence type="ECO:0000313" key="1">
    <source>
        <dbReference type="EMBL" id="OME19877.1"/>
    </source>
</evidence>
<dbReference type="AlphaFoldDB" id="A0AB36JBX3"/>
<gene>
    <name evidence="1" type="ORF">BSK47_15000</name>
</gene>
<sequence length="67" mass="8124">MLLLGNSSLKNEEYACLYAKRKKIREDFPNYDRVMLKVQNIREDFPNYDRVMIKTQNFRGLFPKNHL</sequence>
<dbReference type="Proteomes" id="UP000187323">
    <property type="component" value="Unassembled WGS sequence"/>
</dbReference>
<dbReference type="EMBL" id="MPTO01000012">
    <property type="protein sequence ID" value="OME19877.1"/>
    <property type="molecule type" value="Genomic_DNA"/>
</dbReference>